<keyword evidence="2" id="KW-1185">Reference proteome</keyword>
<dbReference type="EMBL" id="LWDF02000041">
    <property type="protein sequence ID" value="KAE8259278.1"/>
    <property type="molecule type" value="Genomic_DNA"/>
</dbReference>
<dbReference type="AlphaFoldDB" id="A0A177TXF8"/>
<comment type="caution">
    <text evidence="1">The sequence shown here is derived from an EMBL/GenBank/DDBJ whole genome shotgun (WGS) entry which is preliminary data.</text>
</comment>
<dbReference type="Proteomes" id="UP000077521">
    <property type="component" value="Unassembled WGS sequence"/>
</dbReference>
<sequence>MTSLSQSTFYNSSPTEAPLWLRLPIELHMIIFSYCDYFTLKQIQRVCKFFKPLLDNTFFNNELFWPTPKPLSPEDLRTIANKYGPYGRFTFRLHPLLLDFGWCIKDANVGPVFVGRGMLSADKDVPLADLPVRNESAIYPAVSCTADILVTMWRCDAIYPVDSPWVGADSIDYYLKECEKNLYRTVTVQDVVRMLTQIEYQSKTAWLEEYPTEIWRKRPYPDEANTVFVFLTRDGWVEFDQDEGILSDYSSDESPVSGDAAT</sequence>
<dbReference type="Pfam" id="PF00646">
    <property type="entry name" value="F-box"/>
    <property type="match status" value="1"/>
</dbReference>
<dbReference type="InterPro" id="IPR036047">
    <property type="entry name" value="F-box-like_dom_sf"/>
</dbReference>
<dbReference type="InterPro" id="IPR001810">
    <property type="entry name" value="F-box_dom"/>
</dbReference>
<evidence type="ECO:0000313" key="2">
    <source>
        <dbReference type="Proteomes" id="UP000077521"/>
    </source>
</evidence>
<reference evidence="1" key="2">
    <citation type="journal article" date="2019" name="IMA Fungus">
        <title>Genome sequencing and comparison of five Tilletia species to identify candidate genes for the detection of regulated species infecting wheat.</title>
        <authorList>
            <person name="Nguyen H.D.T."/>
            <person name="Sultana T."/>
            <person name="Kesanakurti P."/>
            <person name="Hambleton S."/>
        </authorList>
    </citation>
    <scope>NUCLEOTIDE SEQUENCE</scope>
    <source>
        <strain evidence="1">DAOMC 236416</strain>
    </source>
</reference>
<accession>A0A177TXF8</accession>
<reference evidence="1" key="1">
    <citation type="submission" date="2016-04" db="EMBL/GenBank/DDBJ databases">
        <authorList>
            <person name="Nguyen H.D."/>
            <person name="Samba Siva P."/>
            <person name="Cullis J."/>
            <person name="Levesque C.A."/>
            <person name="Hambleton S."/>
        </authorList>
    </citation>
    <scope>NUCLEOTIDE SEQUENCE</scope>
    <source>
        <strain evidence="1">DAOMC 236416</strain>
    </source>
</reference>
<name>A0A177TXF8_9BASI</name>
<proteinExistence type="predicted"/>
<organism evidence="1 2">
    <name type="scientific">Tilletia indica</name>
    <dbReference type="NCBI Taxonomy" id="43049"/>
    <lineage>
        <taxon>Eukaryota</taxon>
        <taxon>Fungi</taxon>
        <taxon>Dikarya</taxon>
        <taxon>Basidiomycota</taxon>
        <taxon>Ustilaginomycotina</taxon>
        <taxon>Exobasidiomycetes</taxon>
        <taxon>Tilletiales</taxon>
        <taxon>Tilletiaceae</taxon>
        <taxon>Tilletia</taxon>
    </lineage>
</organism>
<protein>
    <submittedName>
        <fullName evidence="1">Uncharacterized protein</fullName>
    </submittedName>
</protein>
<dbReference type="SUPFAM" id="SSF81383">
    <property type="entry name" value="F-box domain"/>
    <property type="match status" value="1"/>
</dbReference>
<dbReference type="SMART" id="SM00256">
    <property type="entry name" value="FBOX"/>
    <property type="match status" value="1"/>
</dbReference>
<gene>
    <name evidence="1" type="ORF">A4X13_0g1120</name>
</gene>
<evidence type="ECO:0000313" key="1">
    <source>
        <dbReference type="EMBL" id="KAE8259278.1"/>
    </source>
</evidence>